<keyword evidence="2" id="KW-1185">Reference proteome</keyword>
<dbReference type="EMBL" id="OU892286">
    <property type="protein sequence ID" value="CAG9761593.1"/>
    <property type="molecule type" value="Genomic_DNA"/>
</dbReference>
<dbReference type="AlphaFoldDB" id="A0A9N9MGH4"/>
<evidence type="ECO:0000313" key="2">
    <source>
        <dbReference type="Proteomes" id="UP001152799"/>
    </source>
</evidence>
<gene>
    <name evidence="1" type="ORF">CEUTPL_LOCUS2293</name>
</gene>
<sequence length="217" mass="24718">MSVFSGRIAKSYINCDLADEIGRTVLTKNISKVFTDNKCKRTDQIKNFSQMSNNIKTIQNYVNVSPMQLFNRIICSNKTPDEIRDCFSFELSPYPLSLFKDGILRKGTKSLLFKEFDALATSISSTKQNAIYIVDGGFLLHKVLWQNPATFHQICYQYINNAKHVYGLDCVVVFDGYDSTKDALQQVRSQNAIEISVKLENSIVTPQEEFLRNINNS</sequence>
<dbReference type="Proteomes" id="UP001152799">
    <property type="component" value="Chromosome 10"/>
</dbReference>
<proteinExistence type="predicted"/>
<organism evidence="1 2">
    <name type="scientific">Ceutorhynchus assimilis</name>
    <name type="common">cabbage seed weevil</name>
    <dbReference type="NCBI Taxonomy" id="467358"/>
    <lineage>
        <taxon>Eukaryota</taxon>
        <taxon>Metazoa</taxon>
        <taxon>Ecdysozoa</taxon>
        <taxon>Arthropoda</taxon>
        <taxon>Hexapoda</taxon>
        <taxon>Insecta</taxon>
        <taxon>Pterygota</taxon>
        <taxon>Neoptera</taxon>
        <taxon>Endopterygota</taxon>
        <taxon>Coleoptera</taxon>
        <taxon>Polyphaga</taxon>
        <taxon>Cucujiformia</taxon>
        <taxon>Curculionidae</taxon>
        <taxon>Ceutorhynchinae</taxon>
        <taxon>Ceutorhynchus</taxon>
    </lineage>
</organism>
<protein>
    <submittedName>
        <fullName evidence="1">Uncharacterized protein</fullName>
    </submittedName>
</protein>
<accession>A0A9N9MGH4</accession>
<dbReference type="OrthoDB" id="6760986at2759"/>
<name>A0A9N9MGH4_9CUCU</name>
<reference evidence="1" key="1">
    <citation type="submission" date="2022-01" db="EMBL/GenBank/DDBJ databases">
        <authorList>
            <person name="King R."/>
        </authorList>
    </citation>
    <scope>NUCLEOTIDE SEQUENCE</scope>
</reference>
<evidence type="ECO:0000313" key="1">
    <source>
        <dbReference type="EMBL" id="CAG9761593.1"/>
    </source>
</evidence>